<protein>
    <submittedName>
        <fullName evidence="2">Uncharacterized protein</fullName>
    </submittedName>
</protein>
<dbReference type="EMBL" id="GL883113">
    <property type="protein sequence ID" value="EGG05437.1"/>
    <property type="molecule type" value="Genomic_DNA"/>
</dbReference>
<dbReference type="KEGG" id="mlr:MELLADRAFT_64180"/>
<dbReference type="AlphaFoldDB" id="F4RQA7"/>
<accession>F4RQA7</accession>
<dbReference type="VEuPathDB" id="FungiDB:MELLADRAFT_64180"/>
<feature type="region of interest" description="Disordered" evidence="1">
    <location>
        <begin position="1"/>
        <end position="21"/>
    </location>
</feature>
<evidence type="ECO:0000256" key="1">
    <source>
        <dbReference type="SAM" id="MobiDB-lite"/>
    </source>
</evidence>
<dbReference type="Proteomes" id="UP000001072">
    <property type="component" value="Unassembled WGS sequence"/>
</dbReference>
<dbReference type="InParanoid" id="F4RQA7"/>
<evidence type="ECO:0000313" key="3">
    <source>
        <dbReference type="Proteomes" id="UP000001072"/>
    </source>
</evidence>
<dbReference type="GeneID" id="18930222"/>
<dbReference type="HOGENOM" id="CLU_2073675_0_0_1"/>
<proteinExistence type="predicted"/>
<organism evidence="3">
    <name type="scientific">Melampsora larici-populina (strain 98AG31 / pathotype 3-4-7)</name>
    <name type="common">Poplar leaf rust fungus</name>
    <dbReference type="NCBI Taxonomy" id="747676"/>
    <lineage>
        <taxon>Eukaryota</taxon>
        <taxon>Fungi</taxon>
        <taxon>Dikarya</taxon>
        <taxon>Basidiomycota</taxon>
        <taxon>Pucciniomycotina</taxon>
        <taxon>Pucciniomycetes</taxon>
        <taxon>Pucciniales</taxon>
        <taxon>Melampsoraceae</taxon>
        <taxon>Melampsora</taxon>
    </lineage>
</organism>
<reference evidence="3" key="1">
    <citation type="journal article" date="2011" name="Proc. Natl. Acad. Sci. U.S.A.">
        <title>Obligate biotrophy features unraveled by the genomic analysis of rust fungi.</title>
        <authorList>
            <person name="Duplessis S."/>
            <person name="Cuomo C.A."/>
            <person name="Lin Y.-C."/>
            <person name="Aerts A."/>
            <person name="Tisserant E."/>
            <person name="Veneault-Fourrey C."/>
            <person name="Joly D.L."/>
            <person name="Hacquard S."/>
            <person name="Amselem J."/>
            <person name="Cantarel B.L."/>
            <person name="Chiu R."/>
            <person name="Coutinho P.M."/>
            <person name="Feau N."/>
            <person name="Field M."/>
            <person name="Frey P."/>
            <person name="Gelhaye E."/>
            <person name="Goldberg J."/>
            <person name="Grabherr M.G."/>
            <person name="Kodira C.D."/>
            <person name="Kohler A."/>
            <person name="Kuees U."/>
            <person name="Lindquist E.A."/>
            <person name="Lucas S.M."/>
            <person name="Mago R."/>
            <person name="Mauceli E."/>
            <person name="Morin E."/>
            <person name="Murat C."/>
            <person name="Pangilinan J.L."/>
            <person name="Park R."/>
            <person name="Pearson M."/>
            <person name="Quesneville H."/>
            <person name="Rouhier N."/>
            <person name="Sakthikumar S."/>
            <person name="Salamov A.A."/>
            <person name="Schmutz J."/>
            <person name="Selles B."/>
            <person name="Shapiro H."/>
            <person name="Tanguay P."/>
            <person name="Tuskan G.A."/>
            <person name="Henrissat B."/>
            <person name="Van de Peer Y."/>
            <person name="Rouze P."/>
            <person name="Ellis J.G."/>
            <person name="Dodds P.N."/>
            <person name="Schein J.E."/>
            <person name="Zhong S."/>
            <person name="Hamelin R.C."/>
            <person name="Grigoriev I.V."/>
            <person name="Szabo L.J."/>
            <person name="Martin F."/>
        </authorList>
    </citation>
    <scope>NUCLEOTIDE SEQUENCE [LARGE SCALE GENOMIC DNA]</scope>
    <source>
        <strain evidence="3">98AG31 / pathotype 3-4-7</strain>
    </source>
</reference>
<name>F4RQA7_MELLP</name>
<keyword evidence="3" id="KW-1185">Reference proteome</keyword>
<evidence type="ECO:0000313" key="2">
    <source>
        <dbReference type="EMBL" id="EGG05437.1"/>
    </source>
</evidence>
<dbReference type="RefSeq" id="XP_007411359.1">
    <property type="nucleotide sequence ID" value="XM_007411297.1"/>
</dbReference>
<gene>
    <name evidence="2" type="ORF">MELLADRAFT_64180</name>
</gene>
<sequence>MFNATQPTTQPTDLFNGITQTTELPDGHAHDLFFQDEDKHKEQLLLFEDDESDIGSDTEGSDTESGKNLCLFCEEEMPVKPSAKLLAMQAELLAMPTTQGRLPPLRLALQCSFKDNNT</sequence>